<keyword evidence="2 6" id="KW-0812">Transmembrane</keyword>
<evidence type="ECO:0000256" key="6">
    <source>
        <dbReference type="SAM" id="Phobius"/>
    </source>
</evidence>
<dbReference type="GO" id="GO:0016020">
    <property type="term" value="C:membrane"/>
    <property type="evidence" value="ECO:0007669"/>
    <property type="project" value="UniProtKB-SubCell"/>
</dbReference>
<evidence type="ECO:0000256" key="1">
    <source>
        <dbReference type="ARBA" id="ARBA00004141"/>
    </source>
</evidence>
<feature type="transmembrane region" description="Helical" evidence="6">
    <location>
        <begin position="116"/>
        <end position="135"/>
    </location>
</feature>
<feature type="transmembrane region" description="Helical" evidence="6">
    <location>
        <begin position="84"/>
        <end position="104"/>
    </location>
</feature>
<feature type="compositionally biased region" description="Pro residues" evidence="5">
    <location>
        <begin position="1"/>
        <end position="11"/>
    </location>
</feature>
<feature type="transmembrane region" description="Helical" evidence="6">
    <location>
        <begin position="518"/>
        <end position="537"/>
    </location>
</feature>
<evidence type="ECO:0000259" key="7">
    <source>
        <dbReference type="Pfam" id="PF00892"/>
    </source>
</evidence>
<evidence type="ECO:0000256" key="2">
    <source>
        <dbReference type="ARBA" id="ARBA00022692"/>
    </source>
</evidence>
<keyword evidence="4 6" id="KW-0472">Membrane</keyword>
<feature type="domain" description="EamA" evidence="7">
    <location>
        <begin position="371"/>
        <end position="499"/>
    </location>
</feature>
<dbReference type="EMBL" id="VCGU01000003">
    <property type="protein sequence ID" value="TRY77911.1"/>
    <property type="molecule type" value="Genomic_DNA"/>
</dbReference>
<comment type="caution">
    <text evidence="8">The sequence shown here is derived from an EMBL/GenBank/DDBJ whole genome shotgun (WGS) entry which is preliminary data.</text>
</comment>
<feature type="transmembrane region" description="Helical" evidence="6">
    <location>
        <begin position="205"/>
        <end position="226"/>
    </location>
</feature>
<dbReference type="AlphaFoldDB" id="A0A553PJP3"/>
<dbReference type="PANTHER" id="PTHR22911:SF6">
    <property type="entry name" value="SOLUTE CARRIER FAMILY 35 MEMBER G1"/>
    <property type="match status" value="1"/>
</dbReference>
<feature type="transmembrane region" description="Helical" evidence="6">
    <location>
        <begin position="57"/>
        <end position="78"/>
    </location>
</feature>
<evidence type="ECO:0000256" key="4">
    <source>
        <dbReference type="ARBA" id="ARBA00023136"/>
    </source>
</evidence>
<dbReference type="Pfam" id="PF00892">
    <property type="entry name" value="EamA"/>
    <property type="match status" value="3"/>
</dbReference>
<dbReference type="PANTHER" id="PTHR22911">
    <property type="entry name" value="ACYL-MALONYL CONDENSING ENZYME-RELATED"/>
    <property type="match status" value="1"/>
</dbReference>
<feature type="transmembrane region" description="Helical" evidence="6">
    <location>
        <begin position="147"/>
        <end position="164"/>
    </location>
</feature>
<feature type="domain" description="EamA" evidence="7">
    <location>
        <begin position="521"/>
        <end position="651"/>
    </location>
</feature>
<feature type="region of interest" description="Disordered" evidence="5">
    <location>
        <begin position="1"/>
        <end position="20"/>
    </location>
</feature>
<feature type="transmembrane region" description="Helical" evidence="6">
    <location>
        <begin position="173"/>
        <end position="193"/>
    </location>
</feature>
<proteinExistence type="predicted"/>
<feature type="non-terminal residue" evidence="8">
    <location>
        <position position="677"/>
    </location>
</feature>
<dbReference type="InterPro" id="IPR000620">
    <property type="entry name" value="EamA_dom"/>
</dbReference>
<feature type="transmembrane region" description="Helical" evidence="6">
    <location>
        <begin position="396"/>
        <end position="416"/>
    </location>
</feature>
<keyword evidence="3 6" id="KW-1133">Transmembrane helix</keyword>
<dbReference type="InterPro" id="IPR037185">
    <property type="entry name" value="EmrE-like"/>
</dbReference>
<organism evidence="8 9">
    <name type="scientific">Tigriopus californicus</name>
    <name type="common">Marine copepod</name>
    <dbReference type="NCBI Taxonomy" id="6832"/>
    <lineage>
        <taxon>Eukaryota</taxon>
        <taxon>Metazoa</taxon>
        <taxon>Ecdysozoa</taxon>
        <taxon>Arthropoda</taxon>
        <taxon>Crustacea</taxon>
        <taxon>Multicrustacea</taxon>
        <taxon>Hexanauplia</taxon>
        <taxon>Copepoda</taxon>
        <taxon>Harpacticoida</taxon>
        <taxon>Harpacticidae</taxon>
        <taxon>Tigriopus</taxon>
    </lineage>
</organism>
<evidence type="ECO:0000256" key="5">
    <source>
        <dbReference type="SAM" id="MobiDB-lite"/>
    </source>
</evidence>
<feature type="transmembrane region" description="Helical" evidence="6">
    <location>
        <begin position="583"/>
        <end position="602"/>
    </location>
</feature>
<feature type="transmembrane region" description="Helical" evidence="6">
    <location>
        <begin position="470"/>
        <end position="498"/>
    </location>
</feature>
<dbReference type="SUPFAM" id="SSF103481">
    <property type="entry name" value="Multidrug resistance efflux transporter EmrE"/>
    <property type="match status" value="3"/>
</dbReference>
<dbReference type="STRING" id="6832.A0A553PJP3"/>
<feature type="transmembrane region" description="Helical" evidence="6">
    <location>
        <begin position="268"/>
        <end position="287"/>
    </location>
</feature>
<name>A0A553PJP3_TIGCA</name>
<evidence type="ECO:0000256" key="3">
    <source>
        <dbReference type="ARBA" id="ARBA00022989"/>
    </source>
</evidence>
<feature type="transmembrane region" description="Helical" evidence="6">
    <location>
        <begin position="544"/>
        <end position="563"/>
    </location>
</feature>
<protein>
    <recommendedName>
        <fullName evidence="7">EamA domain-containing protein</fullName>
    </recommendedName>
</protein>
<feature type="domain" description="EamA" evidence="7">
    <location>
        <begin position="58"/>
        <end position="187"/>
    </location>
</feature>
<reference evidence="8 9" key="1">
    <citation type="journal article" date="2018" name="Nat. Ecol. Evol.">
        <title>Genomic signatures of mitonuclear coevolution across populations of Tigriopus californicus.</title>
        <authorList>
            <person name="Barreto F.S."/>
            <person name="Watson E.T."/>
            <person name="Lima T.G."/>
            <person name="Willett C.S."/>
            <person name="Edmands S."/>
            <person name="Li W."/>
            <person name="Burton R.S."/>
        </authorList>
    </citation>
    <scope>NUCLEOTIDE SEQUENCE [LARGE SCALE GENOMIC DNA]</scope>
    <source>
        <strain evidence="8 9">San Diego</strain>
    </source>
</reference>
<feature type="transmembrane region" description="Helical" evidence="6">
    <location>
        <begin position="428"/>
        <end position="449"/>
    </location>
</feature>
<gene>
    <name evidence="8" type="ORF">TCAL_07171</name>
</gene>
<dbReference type="OMA" id="MQPPILF"/>
<keyword evidence="9" id="KW-1185">Reference proteome</keyword>
<accession>A0A553PJP3</accession>
<sequence>MDRASPVPPLATDPLCSEPDFHPKPVITQNLSDVESTATSTGYWPSLRHRIVSCPGVGHGLAALACLAMTAAATIVKLDRESDPFFMAAARNVVIASLSLSLVWAQGISIVPRGKVRLLALRSLCGNTNLLLMYYAIRHLPLGDTRMISASAPIFVTFLARLFLNEACGMFEVFNIILTMSGILVVMQPPILFGESDYGLEYQTHHFVAASMAVIGTLLAAIGMVVTRALRDVNIFVVSSWNGVIGSFPGFIISLCLGTFSIPSWSSVGYLVALGVLSFIGQGLMTAAFRFEEAGIISLARKAEDIVLAFLIQILYFGDIPTILTLLGTVIITVCILISGFRKILEKSAQTPSSLRACLCLPPWENETNSIYVLMSTTASGIQSVIIKTSDDIDPFLMASFRSLMVFLVALCLVSWRTEVLYFPPGRLRLMSIRSTCSSIAIILNYYAYRHLALCDVQFVEAISPVFVTVYAFVLLCEPCGLFEILSIGVSLVGMVLVMQPPILFEPLTINEDNSGHFLYTVVVLVGTLIGAAGVTLTRALKDIDVLVLTLWNSFFGIFPGLILHLLCNASRAHFLNTIHNHWLTLMTVSILCFFSQLFFISALKTNHANVISLTRKSGDIVFAFVFQIVFFNDFPNAFSLIGASLILSTLLATHFRRSPPKIVNLCHLPVHYVPIK</sequence>
<evidence type="ECO:0000313" key="8">
    <source>
        <dbReference type="EMBL" id="TRY77911.1"/>
    </source>
</evidence>
<comment type="subcellular location">
    <subcellularLocation>
        <location evidence="1">Membrane</location>
        <topology evidence="1">Multi-pass membrane protein</topology>
    </subcellularLocation>
</comment>
<feature type="transmembrane region" description="Helical" evidence="6">
    <location>
        <begin position="233"/>
        <end position="262"/>
    </location>
</feature>
<dbReference type="Proteomes" id="UP000318571">
    <property type="component" value="Chromosome 11"/>
</dbReference>
<evidence type="ECO:0000313" key="9">
    <source>
        <dbReference type="Proteomes" id="UP000318571"/>
    </source>
</evidence>